<feature type="domain" description="TonB C-terminal" evidence="1">
    <location>
        <begin position="3"/>
        <end position="64"/>
    </location>
</feature>
<dbReference type="AlphaFoldDB" id="A0A4Q5M1G9"/>
<sequence length="67" mass="7710">MLIQFDILENGKVDGIVITQKTGWCPTLEEQVRLVFQNMPKWKPAKQNNKSIKSTAKVTLAWHLDND</sequence>
<dbReference type="EMBL" id="SEWF01000010">
    <property type="protein sequence ID" value="RYU96071.1"/>
    <property type="molecule type" value="Genomic_DNA"/>
</dbReference>
<dbReference type="RefSeq" id="WP_130020677.1">
    <property type="nucleotide sequence ID" value="NZ_SEWF01000010.1"/>
</dbReference>
<dbReference type="Gene3D" id="3.30.1150.10">
    <property type="match status" value="1"/>
</dbReference>
<organism evidence="2 3">
    <name type="scientific">Emticicia agri</name>
    <dbReference type="NCBI Taxonomy" id="2492393"/>
    <lineage>
        <taxon>Bacteria</taxon>
        <taxon>Pseudomonadati</taxon>
        <taxon>Bacteroidota</taxon>
        <taxon>Cytophagia</taxon>
        <taxon>Cytophagales</taxon>
        <taxon>Leadbetterellaceae</taxon>
        <taxon>Emticicia</taxon>
    </lineage>
</organism>
<reference evidence="2 3" key="1">
    <citation type="submission" date="2019-02" db="EMBL/GenBank/DDBJ databases">
        <title>Bacterial novel species Emticicia sp. 17J42-9 isolated from soil.</title>
        <authorList>
            <person name="Jung H.-Y."/>
        </authorList>
    </citation>
    <scope>NUCLEOTIDE SEQUENCE [LARGE SCALE GENOMIC DNA]</scope>
    <source>
        <strain evidence="2 3">17J42-9</strain>
    </source>
</reference>
<dbReference type="SUPFAM" id="SSF74653">
    <property type="entry name" value="TolA/TonB C-terminal domain"/>
    <property type="match status" value="1"/>
</dbReference>
<dbReference type="OrthoDB" id="9812355at2"/>
<keyword evidence="3" id="KW-1185">Reference proteome</keyword>
<evidence type="ECO:0000313" key="3">
    <source>
        <dbReference type="Proteomes" id="UP000293162"/>
    </source>
</evidence>
<gene>
    <name evidence="2" type="ORF">EWM59_09245</name>
</gene>
<proteinExistence type="predicted"/>
<evidence type="ECO:0000259" key="1">
    <source>
        <dbReference type="Pfam" id="PF03544"/>
    </source>
</evidence>
<dbReference type="GO" id="GO:0055085">
    <property type="term" value="P:transmembrane transport"/>
    <property type="evidence" value="ECO:0007669"/>
    <property type="project" value="InterPro"/>
</dbReference>
<protein>
    <recommendedName>
        <fullName evidence="1">TonB C-terminal domain-containing protein</fullName>
    </recommendedName>
</protein>
<dbReference type="Proteomes" id="UP000293162">
    <property type="component" value="Unassembled WGS sequence"/>
</dbReference>
<comment type="caution">
    <text evidence="2">The sequence shown here is derived from an EMBL/GenBank/DDBJ whole genome shotgun (WGS) entry which is preliminary data.</text>
</comment>
<dbReference type="InterPro" id="IPR037682">
    <property type="entry name" value="TonB_C"/>
</dbReference>
<accession>A0A4Q5M1G9</accession>
<dbReference type="Pfam" id="PF03544">
    <property type="entry name" value="TonB_C"/>
    <property type="match status" value="1"/>
</dbReference>
<evidence type="ECO:0000313" key="2">
    <source>
        <dbReference type="EMBL" id="RYU96071.1"/>
    </source>
</evidence>
<name>A0A4Q5M1G9_9BACT</name>